<protein>
    <recommendedName>
        <fullName evidence="3">Alpha/beta hydrolase</fullName>
    </recommendedName>
</protein>
<dbReference type="InterPro" id="IPR029058">
    <property type="entry name" value="AB_hydrolase_fold"/>
</dbReference>
<evidence type="ECO:0008006" key="3">
    <source>
        <dbReference type="Google" id="ProtNLM"/>
    </source>
</evidence>
<reference evidence="1 2" key="1">
    <citation type="submission" date="2018-11" db="EMBL/GenBank/DDBJ databases">
        <title>YIM 102482-1 draft genome.</title>
        <authorList>
            <person name="Li G."/>
            <person name="Jiang Y."/>
        </authorList>
    </citation>
    <scope>NUCLEOTIDE SEQUENCE [LARGE SCALE GENOMIC DNA]</scope>
    <source>
        <strain evidence="1 2">YIM 102482-1</strain>
    </source>
</reference>
<sequence length="317" mass="35117">MLLSDARLSFADDEVIAQWQERQREELARWQEWLQSFPPQPVWRVRGRRRSDRKHPARSVPLFTIPPWWRRLPGALRFGVSIAADSFVWDYLQARSLRPRQVPGRFSPEDNNHSSLPTVVLIPGFLTNWQFMMPIAETLTRLGLQVRVLPQLGFMLDSVEALAEQVIDDLRVHADTGPVVFVTHSKGGLVAKRVLLADPEGELALGAVTISAPFAGARAARLVSGTVPLPYVREVVMLRPGTPAMLDLARETAANSRITTISPIVDEIVGAGGALPGARNIAVSSIGHNLLLADARVHRIIVREVRRLVRADAANES</sequence>
<dbReference type="RefSeq" id="WP_124969904.1">
    <property type="nucleotide sequence ID" value="NZ_RQVS01000003.1"/>
</dbReference>
<proteinExistence type="predicted"/>
<evidence type="ECO:0000313" key="2">
    <source>
        <dbReference type="Proteomes" id="UP000274391"/>
    </source>
</evidence>
<keyword evidence="2" id="KW-1185">Reference proteome</keyword>
<dbReference type="SUPFAM" id="SSF53474">
    <property type="entry name" value="alpha/beta-Hydrolases"/>
    <property type="match status" value="1"/>
</dbReference>
<comment type="caution">
    <text evidence="1">The sequence shown here is derived from an EMBL/GenBank/DDBJ whole genome shotgun (WGS) entry which is preliminary data.</text>
</comment>
<accession>A0A3P3W584</accession>
<dbReference type="Gene3D" id="3.40.50.1820">
    <property type="entry name" value="alpha/beta hydrolase"/>
    <property type="match status" value="1"/>
</dbReference>
<organism evidence="1 2">
    <name type="scientific">Gulosibacter macacae</name>
    <dbReference type="NCBI Taxonomy" id="2488791"/>
    <lineage>
        <taxon>Bacteria</taxon>
        <taxon>Bacillati</taxon>
        <taxon>Actinomycetota</taxon>
        <taxon>Actinomycetes</taxon>
        <taxon>Micrococcales</taxon>
        <taxon>Microbacteriaceae</taxon>
        <taxon>Gulosibacter</taxon>
    </lineage>
</organism>
<evidence type="ECO:0000313" key="1">
    <source>
        <dbReference type="EMBL" id="RRJ87893.1"/>
    </source>
</evidence>
<dbReference type="OrthoDB" id="9770427at2"/>
<dbReference type="PANTHER" id="PTHR37946:SF1">
    <property type="entry name" value="SLL1969 PROTEIN"/>
    <property type="match status" value="1"/>
</dbReference>
<dbReference type="Proteomes" id="UP000274391">
    <property type="component" value="Unassembled WGS sequence"/>
</dbReference>
<dbReference type="PANTHER" id="PTHR37946">
    <property type="entry name" value="SLL1969 PROTEIN"/>
    <property type="match status" value="1"/>
</dbReference>
<gene>
    <name evidence="1" type="ORF">EG850_03295</name>
</gene>
<dbReference type="AlphaFoldDB" id="A0A3P3W584"/>
<name>A0A3P3W584_9MICO</name>
<dbReference type="EMBL" id="RQVS01000003">
    <property type="protein sequence ID" value="RRJ87893.1"/>
    <property type="molecule type" value="Genomic_DNA"/>
</dbReference>